<dbReference type="InterPro" id="IPR027417">
    <property type="entry name" value="P-loop_NTPase"/>
</dbReference>
<dbReference type="GO" id="GO:0003924">
    <property type="term" value="F:GTPase activity"/>
    <property type="evidence" value="ECO:0007669"/>
    <property type="project" value="InterPro"/>
</dbReference>
<comment type="caution">
    <text evidence="2">The sequence shown here is derived from an EMBL/GenBank/DDBJ whole genome shotgun (WGS) entry which is preliminary data.</text>
</comment>
<dbReference type="CDD" id="cd03114">
    <property type="entry name" value="MMAA-like"/>
    <property type="match status" value="1"/>
</dbReference>
<dbReference type="SUPFAM" id="SSF52540">
    <property type="entry name" value="P-loop containing nucleoside triphosphate hydrolases"/>
    <property type="match status" value="1"/>
</dbReference>
<dbReference type="Gene3D" id="3.40.50.300">
    <property type="entry name" value="P-loop containing nucleotide triphosphate hydrolases"/>
    <property type="match status" value="1"/>
</dbReference>
<accession>A0A369AAC0</accession>
<dbReference type="Gene3D" id="1.10.287.130">
    <property type="match status" value="1"/>
</dbReference>
<evidence type="ECO:0000313" key="2">
    <source>
        <dbReference type="EMBL" id="RCX05037.1"/>
    </source>
</evidence>
<dbReference type="NCBIfam" id="TIGR00750">
    <property type="entry name" value="lao"/>
    <property type="match status" value="1"/>
</dbReference>
<dbReference type="Gene3D" id="1.20.5.170">
    <property type="match status" value="1"/>
</dbReference>
<comment type="similarity">
    <text evidence="1">Belongs to the SIMIBI class G3E GTPase family. ArgK/MeaB subfamily.</text>
</comment>
<keyword evidence="3" id="KW-1185">Reference proteome</keyword>
<dbReference type="InterPro" id="IPR005129">
    <property type="entry name" value="GTPase_ArgK"/>
</dbReference>
<dbReference type="EMBL" id="QPJS01000001">
    <property type="protein sequence ID" value="RCX05037.1"/>
    <property type="molecule type" value="Genomic_DNA"/>
</dbReference>
<dbReference type="AlphaFoldDB" id="A0A369AAC0"/>
<organism evidence="2 3">
    <name type="scientific">Schleiferia thermophila</name>
    <dbReference type="NCBI Taxonomy" id="884107"/>
    <lineage>
        <taxon>Bacteria</taxon>
        <taxon>Pseudomonadati</taxon>
        <taxon>Bacteroidota</taxon>
        <taxon>Flavobacteriia</taxon>
        <taxon>Flavobacteriales</taxon>
        <taxon>Schleiferiaceae</taxon>
        <taxon>Schleiferia</taxon>
    </lineage>
</organism>
<dbReference type="PANTHER" id="PTHR23408">
    <property type="entry name" value="METHYLMALONYL-COA MUTASE"/>
    <property type="match status" value="1"/>
</dbReference>
<reference evidence="2 3" key="1">
    <citation type="submission" date="2018-07" db="EMBL/GenBank/DDBJ databases">
        <title>Genomic Encyclopedia of Type Strains, Phase IV (KMG-IV): sequencing the most valuable type-strain genomes for metagenomic binning, comparative biology and taxonomic classification.</title>
        <authorList>
            <person name="Goeker M."/>
        </authorList>
    </citation>
    <scope>NUCLEOTIDE SEQUENCE [LARGE SCALE GENOMIC DNA]</scope>
    <source>
        <strain evidence="2 3">DSM 21410</strain>
    </source>
</reference>
<dbReference type="PANTHER" id="PTHR23408:SF3">
    <property type="entry name" value="METHYLMALONIC ACIDURIA TYPE A PROTEIN, MITOCHONDRIAL"/>
    <property type="match status" value="1"/>
</dbReference>
<protein>
    <submittedName>
        <fullName evidence="2">Methylmalonyl-CoA mutase metallochaperone MeaB</fullName>
    </submittedName>
</protein>
<dbReference type="Pfam" id="PF03308">
    <property type="entry name" value="MeaB"/>
    <property type="match status" value="1"/>
</dbReference>
<proteinExistence type="inferred from homology"/>
<dbReference type="Proteomes" id="UP000253517">
    <property type="component" value="Unassembled WGS sequence"/>
</dbReference>
<dbReference type="NCBIfam" id="NF006958">
    <property type="entry name" value="PRK09435.1"/>
    <property type="match status" value="1"/>
</dbReference>
<sequence length="337" mass="37254">MGVINPQYKYQPSEVPSVQELYAAIASGDRTALARAISLLESTNPTHRSVAAELVELCTKYPRDTYRIGVSGVPGVGKSTFIEAFGNYLIDEFGFKIAVLAIDPSSQTGGGSILGDKTRMPKLASRKEAFIRPSPSGNQLGGVSRTTRESMLLCEAAGYDFILIETVGVGQNETAVYHLTDFFMVLMLANAGDELQGIKRGILELAHLVVINKADGDNITSARRAAAEYARALHLLQEAPSQWSPRVCTASALTGAGLTQIYDFMDQYQRLTRANGYWHQNRLRQLSYWFDQAMSASWQFFLQKHPDKYQKYKELKDKVSQGAMDPFLAAEEVFSTL</sequence>
<name>A0A369AAC0_9FLAO</name>
<dbReference type="GO" id="GO:0005525">
    <property type="term" value="F:GTP binding"/>
    <property type="evidence" value="ECO:0007669"/>
    <property type="project" value="InterPro"/>
</dbReference>
<gene>
    <name evidence="2" type="ORF">DES35_101316</name>
</gene>
<dbReference type="GO" id="GO:0005737">
    <property type="term" value="C:cytoplasm"/>
    <property type="evidence" value="ECO:0007669"/>
    <property type="project" value="TreeGrafter"/>
</dbReference>
<evidence type="ECO:0000256" key="1">
    <source>
        <dbReference type="ARBA" id="ARBA00009625"/>
    </source>
</evidence>
<evidence type="ECO:0000313" key="3">
    <source>
        <dbReference type="Proteomes" id="UP000253517"/>
    </source>
</evidence>